<evidence type="ECO:0000313" key="2">
    <source>
        <dbReference type="EMBL" id="KAJ7630200.1"/>
    </source>
</evidence>
<proteinExistence type="predicted"/>
<protein>
    <submittedName>
        <fullName evidence="2">Uncharacterized protein</fullName>
    </submittedName>
</protein>
<evidence type="ECO:0000256" key="1">
    <source>
        <dbReference type="SAM" id="MobiDB-lite"/>
    </source>
</evidence>
<organism evidence="2 3">
    <name type="scientific">Roridomyces roridus</name>
    <dbReference type="NCBI Taxonomy" id="1738132"/>
    <lineage>
        <taxon>Eukaryota</taxon>
        <taxon>Fungi</taxon>
        <taxon>Dikarya</taxon>
        <taxon>Basidiomycota</taxon>
        <taxon>Agaricomycotina</taxon>
        <taxon>Agaricomycetes</taxon>
        <taxon>Agaricomycetidae</taxon>
        <taxon>Agaricales</taxon>
        <taxon>Marasmiineae</taxon>
        <taxon>Mycenaceae</taxon>
        <taxon>Roridomyces</taxon>
    </lineage>
</organism>
<dbReference type="Proteomes" id="UP001221142">
    <property type="component" value="Unassembled WGS sequence"/>
</dbReference>
<sequence length="195" mass="22393">MNDYYPREFHTSRVSAEITWFGHPGDSPHDIRARKMIRPTVRWTYACGGVHDGVIPDDEDESKPDGDDGGVQGGEAGFGEQSNLDSGEHEDVTPAQTKWLMWSRLLRLECMDRCRRRGAKVTMLQRELVEDFGITDSSGKKQLLPVHRLPTTNQLKSLIPPARHRERLDRNPFRATWLMVQRNPEDLYKCVLHSI</sequence>
<reference evidence="2" key="1">
    <citation type="submission" date="2023-03" db="EMBL/GenBank/DDBJ databases">
        <title>Massive genome expansion in bonnet fungi (Mycena s.s.) driven by repeated elements and novel gene families across ecological guilds.</title>
        <authorList>
            <consortium name="Lawrence Berkeley National Laboratory"/>
            <person name="Harder C.B."/>
            <person name="Miyauchi S."/>
            <person name="Viragh M."/>
            <person name="Kuo A."/>
            <person name="Thoen E."/>
            <person name="Andreopoulos B."/>
            <person name="Lu D."/>
            <person name="Skrede I."/>
            <person name="Drula E."/>
            <person name="Henrissat B."/>
            <person name="Morin E."/>
            <person name="Kohler A."/>
            <person name="Barry K."/>
            <person name="LaButti K."/>
            <person name="Morin E."/>
            <person name="Salamov A."/>
            <person name="Lipzen A."/>
            <person name="Mereny Z."/>
            <person name="Hegedus B."/>
            <person name="Baldrian P."/>
            <person name="Stursova M."/>
            <person name="Weitz H."/>
            <person name="Taylor A."/>
            <person name="Grigoriev I.V."/>
            <person name="Nagy L.G."/>
            <person name="Martin F."/>
            <person name="Kauserud H."/>
        </authorList>
    </citation>
    <scope>NUCLEOTIDE SEQUENCE</scope>
    <source>
        <strain evidence="2">9284</strain>
    </source>
</reference>
<evidence type="ECO:0000313" key="3">
    <source>
        <dbReference type="Proteomes" id="UP001221142"/>
    </source>
</evidence>
<dbReference type="EMBL" id="JARKIF010000009">
    <property type="protein sequence ID" value="KAJ7630200.1"/>
    <property type="molecule type" value="Genomic_DNA"/>
</dbReference>
<name>A0AAD7BU32_9AGAR</name>
<keyword evidence="3" id="KW-1185">Reference proteome</keyword>
<accession>A0AAD7BU32</accession>
<gene>
    <name evidence="2" type="ORF">FB45DRAFT_1027435</name>
</gene>
<comment type="caution">
    <text evidence="2">The sequence shown here is derived from an EMBL/GenBank/DDBJ whole genome shotgun (WGS) entry which is preliminary data.</text>
</comment>
<feature type="region of interest" description="Disordered" evidence="1">
    <location>
        <begin position="52"/>
        <end position="90"/>
    </location>
</feature>
<dbReference type="AlphaFoldDB" id="A0AAD7BU32"/>